<protein>
    <submittedName>
        <fullName evidence="2">Uncharacterized protein</fullName>
    </submittedName>
</protein>
<accession>A0AAI9TTE5</accession>
<evidence type="ECO:0000313" key="2">
    <source>
        <dbReference type="EMBL" id="KAJ9492468.1"/>
    </source>
</evidence>
<evidence type="ECO:0000313" key="3">
    <source>
        <dbReference type="Proteomes" id="UP001227192"/>
    </source>
</evidence>
<keyword evidence="1" id="KW-0472">Membrane</keyword>
<organism evidence="2 3">
    <name type="scientific">Penicillium thymicola</name>
    <dbReference type="NCBI Taxonomy" id="293382"/>
    <lineage>
        <taxon>Eukaryota</taxon>
        <taxon>Fungi</taxon>
        <taxon>Dikarya</taxon>
        <taxon>Ascomycota</taxon>
        <taxon>Pezizomycotina</taxon>
        <taxon>Eurotiomycetes</taxon>
        <taxon>Eurotiomycetidae</taxon>
        <taxon>Eurotiales</taxon>
        <taxon>Aspergillaceae</taxon>
        <taxon>Penicillium</taxon>
    </lineage>
</organism>
<sequence>MIIGFPGCRLSEGCNEPVYYLLCIFLFLFLIEIVLHIHVRHLCVIYTLTRPKSASPCMTGPRKPMPLNDVTVNDEVALVEEYKTH</sequence>
<gene>
    <name evidence="2" type="ORF">VN97_g788</name>
</gene>
<dbReference type="EMBL" id="LACB01000011">
    <property type="protein sequence ID" value="KAJ9492468.1"/>
    <property type="molecule type" value="Genomic_DNA"/>
</dbReference>
<comment type="caution">
    <text evidence="2">The sequence shown here is derived from an EMBL/GenBank/DDBJ whole genome shotgun (WGS) entry which is preliminary data.</text>
</comment>
<keyword evidence="1" id="KW-0812">Transmembrane</keyword>
<reference evidence="2" key="2">
    <citation type="journal article" date="2016" name="Fungal Biol.">
        <title>Ochratoxin A production by Penicillium thymicola.</title>
        <authorList>
            <person name="Nguyen H.D.T."/>
            <person name="McMullin D.R."/>
            <person name="Ponomareva E."/>
            <person name="Riley R."/>
            <person name="Pomraning K.R."/>
            <person name="Baker S.E."/>
            <person name="Seifert K.A."/>
        </authorList>
    </citation>
    <scope>NUCLEOTIDE SEQUENCE</scope>
    <source>
        <strain evidence="2">DAOM 180753</strain>
    </source>
</reference>
<evidence type="ECO:0000256" key="1">
    <source>
        <dbReference type="SAM" id="Phobius"/>
    </source>
</evidence>
<keyword evidence="3" id="KW-1185">Reference proteome</keyword>
<reference evidence="2" key="1">
    <citation type="submission" date="2015-06" db="EMBL/GenBank/DDBJ databases">
        <authorList>
            <person name="Nguyen H."/>
        </authorList>
    </citation>
    <scope>NUCLEOTIDE SEQUENCE</scope>
    <source>
        <strain evidence="2">DAOM 180753</strain>
    </source>
</reference>
<feature type="transmembrane region" description="Helical" evidence="1">
    <location>
        <begin position="19"/>
        <end position="39"/>
    </location>
</feature>
<keyword evidence="1" id="KW-1133">Transmembrane helix</keyword>
<dbReference type="AlphaFoldDB" id="A0AAI9TTE5"/>
<proteinExistence type="predicted"/>
<name>A0AAI9TTE5_PENTH</name>
<dbReference type="Proteomes" id="UP001227192">
    <property type="component" value="Unassembled WGS sequence"/>
</dbReference>